<reference evidence="3 4" key="1">
    <citation type="submission" date="2019-02" db="EMBL/GenBank/DDBJ databases">
        <title>Deep-cultivation of Planctomycetes and their phenomic and genomic characterization uncovers novel biology.</title>
        <authorList>
            <person name="Wiegand S."/>
            <person name="Jogler M."/>
            <person name="Boedeker C."/>
            <person name="Pinto D."/>
            <person name="Vollmers J."/>
            <person name="Rivas-Marin E."/>
            <person name="Kohn T."/>
            <person name="Peeters S.H."/>
            <person name="Heuer A."/>
            <person name="Rast P."/>
            <person name="Oberbeckmann S."/>
            <person name="Bunk B."/>
            <person name="Jeske O."/>
            <person name="Meyerdierks A."/>
            <person name="Storesund J.E."/>
            <person name="Kallscheuer N."/>
            <person name="Luecker S."/>
            <person name="Lage O.M."/>
            <person name="Pohl T."/>
            <person name="Merkel B.J."/>
            <person name="Hornburger P."/>
            <person name="Mueller R.-W."/>
            <person name="Bruemmer F."/>
            <person name="Labrenz M."/>
            <person name="Spormann A.M."/>
            <person name="Op Den Camp H."/>
            <person name="Overmann J."/>
            <person name="Amann R."/>
            <person name="Jetten M.S.M."/>
            <person name="Mascher T."/>
            <person name="Medema M.H."/>
            <person name="Devos D.P."/>
            <person name="Kaster A.-K."/>
            <person name="Ovreas L."/>
            <person name="Rohde M."/>
            <person name="Galperin M.Y."/>
            <person name="Jogler C."/>
        </authorList>
    </citation>
    <scope>NUCLEOTIDE SEQUENCE [LARGE SCALE GENOMIC DNA]</scope>
    <source>
        <strain evidence="3 4">Poly41</strain>
    </source>
</reference>
<dbReference type="Pfam" id="PF07811">
    <property type="entry name" value="TadE"/>
    <property type="match status" value="1"/>
</dbReference>
<keyword evidence="1" id="KW-1133">Transmembrane helix</keyword>
<evidence type="ECO:0000256" key="1">
    <source>
        <dbReference type="SAM" id="Phobius"/>
    </source>
</evidence>
<proteinExistence type="predicted"/>
<comment type="caution">
    <text evidence="3">The sequence shown here is derived from an EMBL/GenBank/DDBJ whole genome shotgun (WGS) entry which is preliminary data.</text>
</comment>
<organism evidence="3 4">
    <name type="scientific">Novipirellula artificiosorum</name>
    <dbReference type="NCBI Taxonomy" id="2528016"/>
    <lineage>
        <taxon>Bacteria</taxon>
        <taxon>Pseudomonadati</taxon>
        <taxon>Planctomycetota</taxon>
        <taxon>Planctomycetia</taxon>
        <taxon>Pirellulales</taxon>
        <taxon>Pirellulaceae</taxon>
        <taxon>Novipirellula</taxon>
    </lineage>
</organism>
<protein>
    <submittedName>
        <fullName evidence="3">TadE-like protein</fullName>
    </submittedName>
</protein>
<accession>A0A5C6D6N4</accession>
<sequence length="158" mass="16606">MTRKSKIRFSTVRHHDRRAVAAVEFAVIAPVLMLIVLGAIDVGQSINVAQILDNASREGARFASRLETTTQQQVESAVQAYVADAFASTSSGDLGMALTVNVGSDAGSVVSGGDLTTIESGANVSVQVALDYETVRWMGGLPGFGTSTITATTVMRRE</sequence>
<keyword evidence="1" id="KW-0812">Transmembrane</keyword>
<name>A0A5C6D6N4_9BACT</name>
<feature type="domain" description="TadE-like" evidence="2">
    <location>
        <begin position="20"/>
        <end position="61"/>
    </location>
</feature>
<evidence type="ECO:0000313" key="4">
    <source>
        <dbReference type="Proteomes" id="UP000319143"/>
    </source>
</evidence>
<feature type="transmembrane region" description="Helical" evidence="1">
    <location>
        <begin position="21"/>
        <end position="40"/>
    </location>
</feature>
<keyword evidence="4" id="KW-1185">Reference proteome</keyword>
<evidence type="ECO:0000259" key="2">
    <source>
        <dbReference type="Pfam" id="PF07811"/>
    </source>
</evidence>
<dbReference type="InterPro" id="IPR012495">
    <property type="entry name" value="TadE-like_dom"/>
</dbReference>
<dbReference type="Proteomes" id="UP000319143">
    <property type="component" value="Unassembled WGS sequence"/>
</dbReference>
<evidence type="ECO:0000313" key="3">
    <source>
        <dbReference type="EMBL" id="TWU31735.1"/>
    </source>
</evidence>
<gene>
    <name evidence="3" type="ORF">Poly41_59700</name>
</gene>
<dbReference type="EMBL" id="SJPV01000015">
    <property type="protein sequence ID" value="TWU31735.1"/>
    <property type="molecule type" value="Genomic_DNA"/>
</dbReference>
<dbReference type="AlphaFoldDB" id="A0A5C6D6N4"/>
<keyword evidence="1" id="KW-0472">Membrane</keyword>